<protein>
    <submittedName>
        <fullName evidence="1">Uncharacterized protein</fullName>
    </submittedName>
</protein>
<organism evidence="1 2">
    <name type="scientific">Photorhabdus akhurstii</name>
    <dbReference type="NCBI Taxonomy" id="171438"/>
    <lineage>
        <taxon>Bacteria</taxon>
        <taxon>Pseudomonadati</taxon>
        <taxon>Pseudomonadota</taxon>
        <taxon>Gammaproteobacteria</taxon>
        <taxon>Enterobacterales</taxon>
        <taxon>Morganellaceae</taxon>
        <taxon>Photorhabdus</taxon>
    </lineage>
</organism>
<evidence type="ECO:0000313" key="2">
    <source>
        <dbReference type="Proteomes" id="UP000693715"/>
    </source>
</evidence>
<sequence length="68" mass="7871">MYYLTQESNKYLSDGLSRCAYDEINELMVKTALHRTRLHALDQKIFSVLKSYEAYSQTAPALAVREKP</sequence>
<dbReference type="EMBL" id="CP020335">
    <property type="protein sequence ID" value="QXF35263.1"/>
    <property type="molecule type" value="Genomic_DNA"/>
</dbReference>
<reference evidence="1 2" key="1">
    <citation type="submission" date="2017-03" db="EMBL/GenBank/DDBJ databases">
        <title>Genome comparison of Photorhabdus luminescens strain 0813-124 phase variants.</title>
        <authorList>
            <person name="Chien C.-C."/>
            <person name="Chen W.-J."/>
            <person name="Shih M.-C."/>
            <person name="Hsieh F.-C."/>
        </authorList>
    </citation>
    <scope>NUCLEOTIDE SEQUENCE [LARGE SCALE GENOMIC DNA]</scope>
    <source>
        <strain evidence="1 2">0813-124 phase II</strain>
    </source>
</reference>
<dbReference type="Proteomes" id="UP000693715">
    <property type="component" value="Chromosome"/>
</dbReference>
<name>A0ABX8LYE2_9GAMM</name>
<accession>A0ABX8LYE2</accession>
<evidence type="ECO:0000313" key="1">
    <source>
        <dbReference type="EMBL" id="QXF35263.1"/>
    </source>
</evidence>
<proteinExistence type="predicted"/>
<keyword evidence="2" id="KW-1185">Reference proteome</keyword>
<gene>
    <name evidence="1" type="ORF">B0X70_20320</name>
</gene>